<comment type="similarity">
    <text evidence="2 9 10">Belongs to the peptidase S8 family.</text>
</comment>
<dbReference type="InterPro" id="IPR036852">
    <property type="entry name" value="Peptidase_S8/S53_dom_sf"/>
</dbReference>
<evidence type="ECO:0000259" key="11">
    <source>
        <dbReference type="Pfam" id="PF00082"/>
    </source>
</evidence>
<dbReference type="GO" id="GO:0005576">
    <property type="term" value="C:extracellular region"/>
    <property type="evidence" value="ECO:0007669"/>
    <property type="project" value="UniProtKB-SubCell"/>
</dbReference>
<dbReference type="Proteomes" id="UP000035740">
    <property type="component" value="Unassembled WGS sequence"/>
</dbReference>
<sequence length="624" mass="66972">MGLLKDSDLGSNVVVGVIDTGIWPENPSFSDEELGPVPSHFRGECKGGENFPPHLCNKKIVGVRYFSSALTNNESKSARDDYGHGTHTASTIAGRTKPENVSFFGYANGQITGLAPKARLAIYKVCWKFGCIGADVLAALDKSVEDGVDIISISLGGPTRRYTMDPIAIGAFGALQRGVFVSASAGNSGHSEGSLSNSAPWITTIGASTIDRTFPADVILDNDIVLTGSSLYTGDPLPENKTFPLTHFSSNMSKQLCLQDSLDEKEVKGKIVICSPGMSDRVQKGVVVKKASGVGVIIAMNDPSISNNDTLKSDPFMIPGLTIPFAATTKLMDYIGKQQVKKATLVFRGTQIGRVSAPVVAAFSSRGPNTLSIYVLKPDMIAPGVDILAAWPNNISPTKLSEDPRRSDYNVLSGTSMSCPHVSGIAALLKGAHPDWTPATIRSALMTTAYNGYHETTPRQNPKQLTFWDTGAGHVDPTKANDPGLVYDLSEDDYIDFLCASKYNDKEIKMIVKRPVSCDKKNVQLWDLNYPAIIVTSDLEDKMIFRSLTSVDSVTSNYTAKIVSPKGTNVIVSPLELKFRSKGEKLSYSVKVSALDEGSLQSGGLGSLTWTDGKRNVTIPLMVA</sequence>
<dbReference type="InterPro" id="IPR034197">
    <property type="entry name" value="Peptidases_S8_3"/>
</dbReference>
<gene>
    <name evidence="14" type="ORF">BVRB_7g180460</name>
</gene>
<dbReference type="Pfam" id="PF02225">
    <property type="entry name" value="PA"/>
    <property type="match status" value="1"/>
</dbReference>
<evidence type="ECO:0000313" key="15">
    <source>
        <dbReference type="Proteomes" id="UP000035740"/>
    </source>
</evidence>
<evidence type="ECO:0000256" key="2">
    <source>
        <dbReference type="ARBA" id="ARBA00011073"/>
    </source>
</evidence>
<evidence type="ECO:0000256" key="7">
    <source>
        <dbReference type="ARBA" id="ARBA00023180"/>
    </source>
</evidence>
<dbReference type="Gramene" id="KMS96912">
    <property type="protein sequence ID" value="KMS96912"/>
    <property type="gene ID" value="BVRB_7g180460"/>
</dbReference>
<keyword evidence="7" id="KW-0325">Glycoprotein</keyword>
<reference evidence="14 15" key="1">
    <citation type="journal article" date="2014" name="Nature">
        <title>The genome of the recently domesticated crop plant sugar beet (Beta vulgaris).</title>
        <authorList>
            <person name="Dohm J.C."/>
            <person name="Minoche A.E."/>
            <person name="Holtgrawe D."/>
            <person name="Capella-Gutierrez S."/>
            <person name="Zakrzewski F."/>
            <person name="Tafer H."/>
            <person name="Rupp O."/>
            <person name="Sorensen T.R."/>
            <person name="Stracke R."/>
            <person name="Reinhardt R."/>
            <person name="Goesmann A."/>
            <person name="Kraft T."/>
            <person name="Schulz B."/>
            <person name="Stadler P.F."/>
            <person name="Schmidt T."/>
            <person name="Gabaldon T."/>
            <person name="Lehrach H."/>
            <person name="Weisshaar B."/>
            <person name="Himmelbauer H."/>
        </authorList>
    </citation>
    <scope>NUCLEOTIDE SEQUENCE [LARGE SCALE GENOMIC DNA]</scope>
    <source>
        <tissue evidence="14">Taproot</tissue>
    </source>
</reference>
<dbReference type="GO" id="GO:0004252">
    <property type="term" value="F:serine-type endopeptidase activity"/>
    <property type="evidence" value="ECO:0007669"/>
    <property type="project" value="UniProtKB-UniRule"/>
</dbReference>
<evidence type="ECO:0000256" key="9">
    <source>
        <dbReference type="PROSITE-ProRule" id="PRU01240"/>
    </source>
</evidence>
<dbReference type="InterPro" id="IPR045051">
    <property type="entry name" value="SBT"/>
</dbReference>
<evidence type="ECO:0000256" key="5">
    <source>
        <dbReference type="ARBA" id="ARBA00022801"/>
    </source>
</evidence>
<evidence type="ECO:0000259" key="13">
    <source>
        <dbReference type="Pfam" id="PF17766"/>
    </source>
</evidence>
<dbReference type="InterPro" id="IPR015500">
    <property type="entry name" value="Peptidase_S8_subtilisin-rel"/>
</dbReference>
<dbReference type="Gene3D" id="3.50.30.30">
    <property type="match status" value="1"/>
</dbReference>
<feature type="domain" description="Subtilisin-like protease fibronectin type-III" evidence="13">
    <location>
        <begin position="527"/>
        <end position="623"/>
    </location>
</feature>
<dbReference type="InterPro" id="IPR023828">
    <property type="entry name" value="Peptidase_S8_Ser-AS"/>
</dbReference>
<dbReference type="InterPro" id="IPR000209">
    <property type="entry name" value="Peptidase_S8/S53_dom"/>
</dbReference>
<dbReference type="Gene3D" id="3.40.50.200">
    <property type="entry name" value="Peptidase S8/S53 domain"/>
    <property type="match status" value="1"/>
</dbReference>
<organism evidence="14 15">
    <name type="scientific">Beta vulgaris subsp. vulgaris</name>
    <name type="common">Beet</name>
    <dbReference type="NCBI Taxonomy" id="3555"/>
    <lineage>
        <taxon>Eukaryota</taxon>
        <taxon>Viridiplantae</taxon>
        <taxon>Streptophyta</taxon>
        <taxon>Embryophyta</taxon>
        <taxon>Tracheophyta</taxon>
        <taxon>Spermatophyta</taxon>
        <taxon>Magnoliopsida</taxon>
        <taxon>eudicotyledons</taxon>
        <taxon>Gunneridae</taxon>
        <taxon>Pentapetalae</taxon>
        <taxon>Caryophyllales</taxon>
        <taxon>Chenopodiaceae</taxon>
        <taxon>Betoideae</taxon>
        <taxon>Beta</taxon>
    </lineage>
</organism>
<dbReference type="PRINTS" id="PR00723">
    <property type="entry name" value="SUBTILISIN"/>
</dbReference>
<evidence type="ECO:0000259" key="12">
    <source>
        <dbReference type="Pfam" id="PF02225"/>
    </source>
</evidence>
<name>A0A0J8BAF8_BETVV</name>
<dbReference type="GO" id="GO:0006508">
    <property type="term" value="P:proteolysis"/>
    <property type="evidence" value="ECO:0007669"/>
    <property type="project" value="UniProtKB-KW"/>
</dbReference>
<dbReference type="OrthoDB" id="206201at2759"/>
<dbReference type="AlphaFoldDB" id="A0A0J8BAF8"/>
<keyword evidence="3 9" id="KW-0645">Protease</keyword>
<dbReference type="PROSITE" id="PS00138">
    <property type="entry name" value="SUBTILASE_SER"/>
    <property type="match status" value="1"/>
</dbReference>
<keyword evidence="6 9" id="KW-0720">Serine protease</keyword>
<proteinExistence type="inferred from homology"/>
<keyword evidence="5 9" id="KW-0378">Hydrolase</keyword>
<evidence type="ECO:0000256" key="1">
    <source>
        <dbReference type="ARBA" id="ARBA00004613"/>
    </source>
</evidence>
<keyword evidence="4" id="KW-0732">Signal</keyword>
<dbReference type="PANTHER" id="PTHR10795">
    <property type="entry name" value="PROPROTEIN CONVERTASE SUBTILISIN/KEXIN"/>
    <property type="match status" value="1"/>
</dbReference>
<dbReference type="PROSITE" id="PS51892">
    <property type="entry name" value="SUBTILASE"/>
    <property type="match status" value="1"/>
</dbReference>
<feature type="active site" description="Charge relay system" evidence="8 9">
    <location>
        <position position="84"/>
    </location>
</feature>
<dbReference type="Pfam" id="PF00082">
    <property type="entry name" value="Peptidase_S8"/>
    <property type="match status" value="1"/>
</dbReference>
<dbReference type="CDD" id="cd04852">
    <property type="entry name" value="Peptidases_S8_3"/>
    <property type="match status" value="1"/>
</dbReference>
<feature type="active site" description="Charge relay system" evidence="8 9">
    <location>
        <position position="19"/>
    </location>
</feature>
<evidence type="ECO:0000256" key="3">
    <source>
        <dbReference type="ARBA" id="ARBA00022670"/>
    </source>
</evidence>
<feature type="active site" description="Charge relay system" evidence="8 9">
    <location>
        <position position="416"/>
    </location>
</feature>
<accession>A0A0J8BAF8</accession>
<evidence type="ECO:0000256" key="4">
    <source>
        <dbReference type="ARBA" id="ARBA00022729"/>
    </source>
</evidence>
<feature type="domain" description="PA" evidence="12">
    <location>
        <begin position="254"/>
        <end position="328"/>
    </location>
</feature>
<dbReference type="InterPro" id="IPR023827">
    <property type="entry name" value="Peptidase_S8_Asp-AS"/>
</dbReference>
<dbReference type="EMBL" id="KQ090351">
    <property type="protein sequence ID" value="KMS96912.1"/>
    <property type="molecule type" value="Genomic_DNA"/>
</dbReference>
<dbReference type="PROSITE" id="PS00136">
    <property type="entry name" value="SUBTILASE_ASP"/>
    <property type="match status" value="1"/>
</dbReference>
<evidence type="ECO:0000256" key="10">
    <source>
        <dbReference type="RuleBase" id="RU003355"/>
    </source>
</evidence>
<keyword evidence="15" id="KW-1185">Reference proteome</keyword>
<dbReference type="SUPFAM" id="SSF52743">
    <property type="entry name" value="Subtilisin-like"/>
    <property type="match status" value="1"/>
</dbReference>
<dbReference type="InterPro" id="IPR041469">
    <property type="entry name" value="Subtilisin-like_FN3"/>
</dbReference>
<dbReference type="Pfam" id="PF17766">
    <property type="entry name" value="fn3_6"/>
    <property type="match status" value="1"/>
</dbReference>
<dbReference type="CDD" id="cd02120">
    <property type="entry name" value="PA_subtilisin_like"/>
    <property type="match status" value="1"/>
</dbReference>
<dbReference type="eggNOG" id="ENOG502QV0D">
    <property type="taxonomic scope" value="Eukaryota"/>
</dbReference>
<feature type="domain" description="Peptidase S8/S53" evidence="11">
    <location>
        <begin position="10"/>
        <end position="455"/>
    </location>
</feature>
<evidence type="ECO:0000313" key="14">
    <source>
        <dbReference type="EMBL" id="KMS96912.1"/>
    </source>
</evidence>
<dbReference type="InterPro" id="IPR003137">
    <property type="entry name" value="PA_domain"/>
</dbReference>
<dbReference type="Gene3D" id="2.60.40.2310">
    <property type="match status" value="1"/>
</dbReference>
<evidence type="ECO:0000256" key="8">
    <source>
        <dbReference type="PIRSR" id="PIRSR615500-1"/>
    </source>
</evidence>
<comment type="subcellular location">
    <subcellularLocation>
        <location evidence="1">Secreted</location>
    </subcellularLocation>
</comment>
<dbReference type="FunFam" id="3.40.50.200:FF:000006">
    <property type="entry name" value="Subtilisin-like protease SBT1.5"/>
    <property type="match status" value="1"/>
</dbReference>
<dbReference type="OMA" id="FRGTQIG"/>
<protein>
    <submittedName>
        <fullName evidence="14">Uncharacterized protein</fullName>
    </submittedName>
</protein>
<evidence type="ECO:0000256" key="6">
    <source>
        <dbReference type="ARBA" id="ARBA00022825"/>
    </source>
</evidence>